<dbReference type="RefSeq" id="WP_285274497.1">
    <property type="nucleotide sequence ID" value="NZ_JASNVW010000009.1"/>
</dbReference>
<dbReference type="Gene3D" id="2.30.130.10">
    <property type="entry name" value="PUA domain"/>
    <property type="match status" value="1"/>
</dbReference>
<dbReference type="Proteomes" id="UP001529235">
    <property type="component" value="Unassembled WGS sequence"/>
</dbReference>
<keyword evidence="3" id="KW-1185">Reference proteome</keyword>
<dbReference type="SUPFAM" id="SSF88697">
    <property type="entry name" value="PUA domain-like"/>
    <property type="match status" value="1"/>
</dbReference>
<dbReference type="InterPro" id="IPR015947">
    <property type="entry name" value="PUA-like_sf"/>
</dbReference>
<accession>A0ABD4Z8G4</accession>
<organism evidence="2 3">
    <name type="scientific">Ignisphaera cupida</name>
    <dbReference type="NCBI Taxonomy" id="3050454"/>
    <lineage>
        <taxon>Archaea</taxon>
        <taxon>Thermoproteota</taxon>
        <taxon>Thermoprotei</taxon>
        <taxon>Desulfurococcales</taxon>
        <taxon>Desulfurococcaceae</taxon>
        <taxon>Ignisphaera</taxon>
    </lineage>
</organism>
<protein>
    <recommendedName>
        <fullName evidence="1">UPF0113 domain-containing protein</fullName>
    </recommendedName>
</protein>
<reference evidence="2 3" key="1">
    <citation type="submission" date="2023-05" db="EMBL/GenBank/DDBJ databases">
        <title>A new hyperthermophilic archaea 'Ignisphaera cupida' sp. nov. and description of the family 'Ignisphaeraceae' fam. nov.</title>
        <authorList>
            <person name="Podosokorskaya O.A."/>
            <person name="Elcheninov A.G."/>
            <person name="Klukina A."/>
            <person name="Merkel A.Y."/>
        </authorList>
    </citation>
    <scope>NUCLEOTIDE SEQUENCE [LARGE SCALE GENOMIC DNA]</scope>
    <source>
        <strain evidence="2 3">4213-co</strain>
    </source>
</reference>
<dbReference type="EMBL" id="JASNVW010000009">
    <property type="protein sequence ID" value="MDK6029510.1"/>
    <property type="molecule type" value="Genomic_DNA"/>
</dbReference>
<gene>
    <name evidence="2" type="ORF">QPL79_09050</name>
</gene>
<dbReference type="Pfam" id="PF03657">
    <property type="entry name" value="UPF0113"/>
    <property type="match status" value="1"/>
</dbReference>
<proteinExistence type="predicted"/>
<dbReference type="InterPro" id="IPR005155">
    <property type="entry name" value="UPF0113_PUA"/>
</dbReference>
<name>A0ABD4Z8G4_9CREN</name>
<dbReference type="PROSITE" id="PS50890">
    <property type="entry name" value="PUA"/>
    <property type="match status" value="1"/>
</dbReference>
<feature type="domain" description="UPF0113" evidence="1">
    <location>
        <begin position="104"/>
        <end position="187"/>
    </location>
</feature>
<evidence type="ECO:0000259" key="1">
    <source>
        <dbReference type="Pfam" id="PF03657"/>
    </source>
</evidence>
<dbReference type="AlphaFoldDB" id="A0ABD4Z8G4"/>
<sequence length="192" mass="21593">MESSKKVDEVLKDLIEFTTFCFDYSAANSISKNFRIMLFPSFKSWTKIMLYPAIHETALTKVFSKLKTIGSGVLAGWLWGGRFMPSPHFYNFVKSFTNSIGCAIVAKTQGVKAFLYGNDLLLASFEKALPPVSKGKPVAVLDSEDYMAIGIGIALFELREIEMLLKSGKMLTPIVKNVFDLGMHIRDEEFFY</sequence>
<evidence type="ECO:0000313" key="2">
    <source>
        <dbReference type="EMBL" id="MDK6029510.1"/>
    </source>
</evidence>
<comment type="caution">
    <text evidence="2">The sequence shown here is derived from an EMBL/GenBank/DDBJ whole genome shotgun (WGS) entry which is preliminary data.</text>
</comment>
<evidence type="ECO:0000313" key="3">
    <source>
        <dbReference type="Proteomes" id="UP001529235"/>
    </source>
</evidence>
<dbReference type="InterPro" id="IPR036974">
    <property type="entry name" value="PUA_sf"/>
</dbReference>